<keyword evidence="2" id="KW-1185">Reference proteome</keyword>
<evidence type="ECO:0000313" key="1">
    <source>
        <dbReference type="EMBL" id="RFU94826.1"/>
    </source>
</evidence>
<dbReference type="Proteomes" id="UP000264002">
    <property type="component" value="Unassembled WGS sequence"/>
</dbReference>
<organism evidence="1 2">
    <name type="scientific">Sphaerochaeta halotolerans</name>
    <dbReference type="NCBI Taxonomy" id="2293840"/>
    <lineage>
        <taxon>Bacteria</taxon>
        <taxon>Pseudomonadati</taxon>
        <taxon>Spirochaetota</taxon>
        <taxon>Spirochaetia</taxon>
        <taxon>Spirochaetales</taxon>
        <taxon>Sphaerochaetaceae</taxon>
        <taxon>Sphaerochaeta</taxon>
    </lineage>
</organism>
<accession>A0A372MHL7</accession>
<comment type="caution">
    <text evidence="1">The sequence shown here is derived from an EMBL/GenBank/DDBJ whole genome shotgun (WGS) entry which is preliminary data.</text>
</comment>
<dbReference type="EMBL" id="QUWK01000007">
    <property type="protein sequence ID" value="RFU94826.1"/>
    <property type="molecule type" value="Genomic_DNA"/>
</dbReference>
<dbReference type="RefSeq" id="WP_117330523.1">
    <property type="nucleotide sequence ID" value="NZ_QUWK01000007.1"/>
</dbReference>
<dbReference type="AlphaFoldDB" id="A0A372MHL7"/>
<proteinExistence type="predicted"/>
<dbReference type="OrthoDB" id="9952978at2"/>
<reference evidence="2" key="1">
    <citation type="submission" date="2018-08" db="EMBL/GenBank/DDBJ databases">
        <authorList>
            <person name="Grouzdev D.S."/>
            <person name="Krutkina M.S."/>
        </authorList>
    </citation>
    <scope>NUCLEOTIDE SEQUENCE [LARGE SCALE GENOMIC DNA]</scope>
    <source>
        <strain evidence="2">4-11</strain>
    </source>
</reference>
<name>A0A372MHL7_9SPIR</name>
<protein>
    <submittedName>
        <fullName evidence="1">Uncharacterized protein</fullName>
    </submittedName>
</protein>
<sequence length="168" mass="18835">MKGTNTPGQALDSGGVASFSAPRDGVSHLAFPALSRERNLPADSFPLAPLVNEETVVKQRGMEYAVCMNNREWYTEAMRFCQLSKSCASCPYQLLSGGIDAPSSNDIPCFSSKEALLALDAWLSEEYAYSNDDVDMEEDDHQWLQDLLRVQFHEEESEEDTFFDDDLF</sequence>
<reference evidence="1 2" key="2">
    <citation type="submission" date="2018-09" db="EMBL/GenBank/DDBJ databases">
        <title>Genome of Sphaerochaeta halotolerans strain 4-11.</title>
        <authorList>
            <person name="Nazina T.N."/>
            <person name="Sokolova D.S."/>
        </authorList>
    </citation>
    <scope>NUCLEOTIDE SEQUENCE [LARGE SCALE GENOMIC DNA]</scope>
    <source>
        <strain evidence="1 2">4-11</strain>
    </source>
</reference>
<evidence type="ECO:0000313" key="2">
    <source>
        <dbReference type="Proteomes" id="UP000264002"/>
    </source>
</evidence>
<gene>
    <name evidence="1" type="ORF">DYP60_08230</name>
</gene>